<feature type="compositionally biased region" description="Acidic residues" evidence="2">
    <location>
        <begin position="171"/>
        <end position="193"/>
    </location>
</feature>
<name>A0ABQ7S6R9_9ACAR</name>
<protein>
    <submittedName>
        <fullName evidence="4">Calsyntenin-1</fullName>
    </submittedName>
</protein>
<keyword evidence="5" id="KW-1185">Reference proteome</keyword>
<feature type="region of interest" description="Disordered" evidence="2">
    <location>
        <begin position="136"/>
        <end position="211"/>
    </location>
</feature>
<accession>A0ABQ7S6R9</accession>
<evidence type="ECO:0000256" key="2">
    <source>
        <dbReference type="SAM" id="MobiDB-lite"/>
    </source>
</evidence>
<proteinExistence type="predicted"/>
<evidence type="ECO:0000256" key="1">
    <source>
        <dbReference type="PROSITE-ProRule" id="PRU00043"/>
    </source>
</evidence>
<feature type="compositionally biased region" description="Polar residues" evidence="2">
    <location>
        <begin position="89"/>
        <end position="109"/>
    </location>
</feature>
<organism evidence="4 5">
    <name type="scientific">Fragariocoptes setiger</name>
    <dbReference type="NCBI Taxonomy" id="1670756"/>
    <lineage>
        <taxon>Eukaryota</taxon>
        <taxon>Metazoa</taxon>
        <taxon>Ecdysozoa</taxon>
        <taxon>Arthropoda</taxon>
        <taxon>Chelicerata</taxon>
        <taxon>Arachnida</taxon>
        <taxon>Acari</taxon>
        <taxon>Acariformes</taxon>
        <taxon>Trombidiformes</taxon>
        <taxon>Prostigmata</taxon>
        <taxon>Eupodina</taxon>
        <taxon>Eriophyoidea</taxon>
        <taxon>Phytoptidae</taxon>
        <taxon>Fragariocoptes</taxon>
    </lineage>
</organism>
<evidence type="ECO:0000259" key="3">
    <source>
        <dbReference type="PROSITE" id="PS50268"/>
    </source>
</evidence>
<dbReference type="InterPro" id="IPR002126">
    <property type="entry name" value="Cadherin-like_dom"/>
</dbReference>
<feature type="domain" description="Cadherin" evidence="3">
    <location>
        <begin position="296"/>
        <end position="352"/>
    </location>
</feature>
<evidence type="ECO:0000313" key="5">
    <source>
        <dbReference type="Proteomes" id="UP000825002"/>
    </source>
</evidence>
<dbReference type="PANTHER" id="PTHR16148">
    <property type="entry name" value="NF-KAPPA-B-REPRESSING FACTOR-RELATED"/>
    <property type="match status" value="1"/>
</dbReference>
<dbReference type="PANTHER" id="PTHR16148:SF14">
    <property type="entry name" value="MYND-TYPE DOMAIN-CONTAINING PROTEIN"/>
    <property type="match status" value="1"/>
</dbReference>
<feature type="compositionally biased region" description="Low complexity" evidence="2">
    <location>
        <begin position="194"/>
        <end position="204"/>
    </location>
</feature>
<dbReference type="SUPFAM" id="SSF49313">
    <property type="entry name" value="Cadherin-like"/>
    <property type="match status" value="1"/>
</dbReference>
<feature type="non-terminal residue" evidence="4">
    <location>
        <position position="524"/>
    </location>
</feature>
<sequence length="524" mass="57834">MNNNKRLSATTSAYATIATTNADTEDDSAVDINSSAFFVGTDRSLGLAESTQHRDLSAAHSNMLGKRVDTPTNRDSSSTSGGCGHSHSRALSKSDTGLESNQAATTTPNEPWRPESLSGEYVDDNFLAEFSINNEVDADDDADDNDSSENDDDNSNSNEDNNNDVDIHNDDNDDDDDEYESEDDDGTNDDDNNNGDSLNNNNNNASQDVVDRRVETRHDIEADSNRLRFERTSYEALVREDGRAVEMTPPIAVLGGEVCDIKIVPHVLASQASLASKGVSYHEALMHAQTFDVTWIDRVNGHAILEAKSELDCETQRVYHLNLVAIGCDGRHSKPVNVRVNVADVNEFGPQFMVNNNNNDSSFNVDAVQLVYVPAVSASVVGVPIAQLPRPVDHDCSAPNNQICRFQVVQLSAAIENADLMMQHNPRRFNRMLHQQKHDDEQQQQPMDKSRVSRQFGVDQDAKLYVRRKLVPGVRHELAIYAFDCAGRRSPWPANVTVFVMPLAPYKAANNTTTATTDYLRDST</sequence>
<dbReference type="SMART" id="SM00112">
    <property type="entry name" value="CA"/>
    <property type="match status" value="1"/>
</dbReference>
<dbReference type="CDD" id="cd11304">
    <property type="entry name" value="Cadherin_repeat"/>
    <property type="match status" value="1"/>
</dbReference>
<dbReference type="Proteomes" id="UP000825002">
    <property type="component" value="Unassembled WGS sequence"/>
</dbReference>
<comment type="caution">
    <text evidence="4">The sequence shown here is derived from an EMBL/GenBank/DDBJ whole genome shotgun (WGS) entry which is preliminary data.</text>
</comment>
<dbReference type="InterPro" id="IPR015919">
    <property type="entry name" value="Cadherin-like_sf"/>
</dbReference>
<dbReference type="PROSITE" id="PS50268">
    <property type="entry name" value="CADHERIN_2"/>
    <property type="match status" value="1"/>
</dbReference>
<evidence type="ECO:0000313" key="4">
    <source>
        <dbReference type="EMBL" id="KAG9509117.1"/>
    </source>
</evidence>
<feature type="compositionally biased region" description="Acidic residues" evidence="2">
    <location>
        <begin position="136"/>
        <end position="154"/>
    </location>
</feature>
<dbReference type="EMBL" id="JAIFTH010000664">
    <property type="protein sequence ID" value="KAG9509117.1"/>
    <property type="molecule type" value="Genomic_DNA"/>
</dbReference>
<dbReference type="Gene3D" id="2.60.40.60">
    <property type="entry name" value="Cadherins"/>
    <property type="match status" value="1"/>
</dbReference>
<feature type="region of interest" description="Disordered" evidence="2">
    <location>
        <begin position="50"/>
        <end position="118"/>
    </location>
</feature>
<keyword evidence="1" id="KW-0106">Calcium</keyword>
<gene>
    <name evidence="4" type="primary">Cals</name>
    <name evidence="4" type="ORF">GZH46_02375</name>
</gene>
<reference evidence="4 5" key="1">
    <citation type="submission" date="2020-10" db="EMBL/GenBank/DDBJ databases">
        <authorList>
            <person name="Klimov P.B."/>
            <person name="Dyachkov S.M."/>
            <person name="Chetverikov P.E."/>
        </authorList>
    </citation>
    <scope>NUCLEOTIDE SEQUENCE [LARGE SCALE GENOMIC DNA]</scope>
    <source>
        <strain evidence="4">BMOC 18-1129-001#AD2665</strain>
        <tissue evidence="4">Entire mites</tissue>
    </source>
</reference>